<dbReference type="AlphaFoldDB" id="A0A2T4JXI8"/>
<dbReference type="SUPFAM" id="SSF48452">
    <property type="entry name" value="TPR-like"/>
    <property type="match status" value="1"/>
</dbReference>
<dbReference type="InterPro" id="IPR011990">
    <property type="entry name" value="TPR-like_helical_dom_sf"/>
</dbReference>
<dbReference type="Pfam" id="PF13432">
    <property type="entry name" value="TPR_16"/>
    <property type="match status" value="1"/>
</dbReference>
<feature type="chain" id="PRO_5015456378" description="Tetratricopeptide repeat protein" evidence="1">
    <location>
        <begin position="22"/>
        <end position="286"/>
    </location>
</feature>
<comment type="caution">
    <text evidence="2">The sequence shown here is derived from an EMBL/GenBank/DDBJ whole genome shotgun (WGS) entry which is preliminary data.</text>
</comment>
<name>A0A2T4JXI8_9RHOB</name>
<evidence type="ECO:0008006" key="4">
    <source>
        <dbReference type="Google" id="ProtNLM"/>
    </source>
</evidence>
<dbReference type="OrthoDB" id="7819234at2"/>
<evidence type="ECO:0000313" key="2">
    <source>
        <dbReference type="EMBL" id="PTE22507.1"/>
    </source>
</evidence>
<reference evidence="2 3" key="1">
    <citation type="submission" date="2018-03" db="EMBL/GenBank/DDBJ databases">
        <title>Cereibacter changlensis.</title>
        <authorList>
            <person name="Meyer T.E."/>
            <person name="Miller S."/>
            <person name="Lodha T."/>
            <person name="Gandham S."/>
            <person name="Chintalapati S."/>
            <person name="Chintalapati V.R."/>
        </authorList>
    </citation>
    <scope>NUCLEOTIDE SEQUENCE [LARGE SCALE GENOMIC DNA]</scope>
    <source>
        <strain evidence="2 3">JA139</strain>
    </source>
</reference>
<evidence type="ECO:0000313" key="3">
    <source>
        <dbReference type="Proteomes" id="UP000241010"/>
    </source>
</evidence>
<dbReference type="PROSITE" id="PS51257">
    <property type="entry name" value="PROKAR_LIPOPROTEIN"/>
    <property type="match status" value="1"/>
</dbReference>
<keyword evidence="3" id="KW-1185">Reference proteome</keyword>
<feature type="signal peptide" evidence="1">
    <location>
        <begin position="1"/>
        <end position="21"/>
    </location>
</feature>
<protein>
    <recommendedName>
        <fullName evidence="4">Tetratricopeptide repeat protein</fullName>
    </recommendedName>
</protein>
<proteinExistence type="predicted"/>
<evidence type="ECO:0000256" key="1">
    <source>
        <dbReference type="SAM" id="SignalP"/>
    </source>
</evidence>
<dbReference type="Proteomes" id="UP000241010">
    <property type="component" value="Unassembled WGS sequence"/>
</dbReference>
<sequence>MRHPVLIALCLAGMASLSACGRGNSDAEVDRALKSVNVIDESNLNDIMLTVGSPDESVAYFRGASAKAPERVDLKRGLAKSLVRANRPSEAIAIWADVAASPGATNDDRVDYAEALIRANEWKRAEAELNRIPPTHETFQRYRLEAMVADSNKNWTKADSFYEIASGLTTKPSGVLNNWGYSKLTRGDAAGAERLFLEAITYDSKLFTSKNNLILARGAQRKYDMPVIQMTQTERAQLLYTLALTAVKQGDVTVGKGLMQEAVDTHPQYFEAAARSLETLDASVTN</sequence>
<organism evidence="2 3">
    <name type="scientific">Cereibacter changlensis JA139</name>
    <dbReference type="NCBI Taxonomy" id="1188249"/>
    <lineage>
        <taxon>Bacteria</taxon>
        <taxon>Pseudomonadati</taxon>
        <taxon>Pseudomonadota</taxon>
        <taxon>Alphaproteobacteria</taxon>
        <taxon>Rhodobacterales</taxon>
        <taxon>Paracoccaceae</taxon>
        <taxon>Cereibacter</taxon>
    </lineage>
</organism>
<keyword evidence="1" id="KW-0732">Signal</keyword>
<dbReference type="EMBL" id="PZKG01000020">
    <property type="protein sequence ID" value="PTE22507.1"/>
    <property type="molecule type" value="Genomic_DNA"/>
</dbReference>
<accession>A0A2T4JXI8</accession>
<dbReference type="RefSeq" id="WP_107663117.1">
    <property type="nucleotide sequence ID" value="NZ_PZKG01000020.1"/>
</dbReference>
<gene>
    <name evidence="2" type="ORF">C5F48_06585</name>
</gene>
<dbReference type="Gene3D" id="1.25.40.10">
    <property type="entry name" value="Tetratricopeptide repeat domain"/>
    <property type="match status" value="1"/>
</dbReference>